<feature type="chain" id="PRO_5012938427" evidence="2">
    <location>
        <begin position="19"/>
        <end position="372"/>
    </location>
</feature>
<evidence type="ECO:0000256" key="1">
    <source>
        <dbReference type="ARBA" id="ARBA00007734"/>
    </source>
</evidence>
<name>A0A1Y6BAR0_9BACT</name>
<dbReference type="RefSeq" id="WP_132315973.1">
    <property type="nucleotide sequence ID" value="NZ_FWZT01000003.1"/>
</dbReference>
<dbReference type="CDD" id="cd16894">
    <property type="entry name" value="MltD-like"/>
    <property type="match status" value="1"/>
</dbReference>
<dbReference type="SUPFAM" id="SSF53955">
    <property type="entry name" value="Lysozyme-like"/>
    <property type="match status" value="1"/>
</dbReference>
<evidence type="ECO:0000256" key="2">
    <source>
        <dbReference type="SAM" id="SignalP"/>
    </source>
</evidence>
<sequence length="372" mass="43173">MKYLVGALSLLYSALACSFPSAPVIDRQVWFWEQVFKDYRSHQVLIHDADRPHLIVDVIDLPKRELSRKEERELVKGYLERYETGVKRFGDLGQRAYLMGAIEKRLLQVYKQRPEALKALMKGNVNLRSQKGLADKFKIAMKRSQTLLPHMERIFKKHGLPSDLTRIAFVESMFNTKAISKVGASGLWQFMPATGRRFLIINGHIDERNSPLKATRAAARLLRTNYKKLGNWPLAITAYNHGAAGMNRGARRLKTKRLSKMITHYSSPSFGFASKNFYAEFLAARKVYSSHMRKMKLRPKPLPVQMVKLRKKVPLDSLIRNTPLSTKMIRQYNPCIKPHAFRRSKRAYLPRNYELYVPRKLAMRVNRSLERL</sequence>
<keyword evidence="5" id="KW-1185">Reference proteome</keyword>
<dbReference type="OrthoDB" id="5288367at2"/>
<evidence type="ECO:0000259" key="3">
    <source>
        <dbReference type="Pfam" id="PF01464"/>
    </source>
</evidence>
<accession>A0A1Y6BAR0</accession>
<feature type="signal peptide" evidence="2">
    <location>
        <begin position="1"/>
        <end position="18"/>
    </location>
</feature>
<dbReference type="EMBL" id="FWZT01000003">
    <property type="protein sequence ID" value="SMF01912.1"/>
    <property type="molecule type" value="Genomic_DNA"/>
</dbReference>
<dbReference type="PANTHER" id="PTHR37423">
    <property type="entry name" value="SOLUBLE LYTIC MUREIN TRANSGLYCOSYLASE-RELATED"/>
    <property type="match status" value="1"/>
</dbReference>
<gene>
    <name evidence="4" type="ORF">SAMN06296036_103222</name>
</gene>
<dbReference type="InterPro" id="IPR008258">
    <property type="entry name" value="Transglycosylase_SLT_dom_1"/>
</dbReference>
<evidence type="ECO:0000313" key="5">
    <source>
        <dbReference type="Proteomes" id="UP000192907"/>
    </source>
</evidence>
<dbReference type="Gene3D" id="1.10.530.10">
    <property type="match status" value="1"/>
</dbReference>
<dbReference type="Pfam" id="PF01464">
    <property type="entry name" value="SLT"/>
    <property type="match status" value="1"/>
</dbReference>
<dbReference type="AlphaFoldDB" id="A0A1Y6BAR0"/>
<organism evidence="4 5">
    <name type="scientific">Pseudobacteriovorax antillogorgiicola</name>
    <dbReference type="NCBI Taxonomy" id="1513793"/>
    <lineage>
        <taxon>Bacteria</taxon>
        <taxon>Pseudomonadati</taxon>
        <taxon>Bdellovibrionota</taxon>
        <taxon>Oligoflexia</taxon>
        <taxon>Oligoflexales</taxon>
        <taxon>Pseudobacteriovoracaceae</taxon>
        <taxon>Pseudobacteriovorax</taxon>
    </lineage>
</organism>
<dbReference type="Proteomes" id="UP000192907">
    <property type="component" value="Unassembled WGS sequence"/>
</dbReference>
<feature type="domain" description="Transglycosylase SLT" evidence="3">
    <location>
        <begin position="157"/>
        <end position="256"/>
    </location>
</feature>
<proteinExistence type="inferred from homology"/>
<reference evidence="5" key="1">
    <citation type="submission" date="2017-04" db="EMBL/GenBank/DDBJ databases">
        <authorList>
            <person name="Varghese N."/>
            <person name="Submissions S."/>
        </authorList>
    </citation>
    <scope>NUCLEOTIDE SEQUENCE [LARGE SCALE GENOMIC DNA]</scope>
    <source>
        <strain evidence="5">RKEM611</strain>
    </source>
</reference>
<dbReference type="InterPro" id="IPR023346">
    <property type="entry name" value="Lysozyme-like_dom_sf"/>
</dbReference>
<evidence type="ECO:0000313" key="4">
    <source>
        <dbReference type="EMBL" id="SMF01912.1"/>
    </source>
</evidence>
<protein>
    <submittedName>
        <fullName evidence="4">Transglycosylase SLT domain-containing protein</fullName>
    </submittedName>
</protein>
<dbReference type="PANTHER" id="PTHR37423:SF2">
    <property type="entry name" value="MEMBRANE-BOUND LYTIC MUREIN TRANSGLYCOSYLASE C"/>
    <property type="match status" value="1"/>
</dbReference>
<dbReference type="PROSITE" id="PS51257">
    <property type="entry name" value="PROKAR_LIPOPROTEIN"/>
    <property type="match status" value="1"/>
</dbReference>
<comment type="similarity">
    <text evidence="1">Belongs to the transglycosylase Slt family.</text>
</comment>
<keyword evidence="2" id="KW-0732">Signal</keyword>
<dbReference type="STRING" id="1513793.SAMN06296036_103222"/>